<sequence length="479" mass="54731">MAYYNREQEITNILKTHERNANRLLQKAQSSRLLEAFNTIWVSIENRELPVPISSNVMTFNADDIKSEIDEWIKDLKECQENAQRKFKSIEDPSPEDQSKCNNISSEVILLTSRYEGLKNTIDQVEQDFNNAVRTHRAPMREALTDISILYNSVNHVKGDFSDYKNVSVYVHGIEDSGDGFNESVRNAAKDGDIILRINRDDDEESREYYIVTLIKGEKVIKKVEGLNKLKDTEQYKEKMGRLHIIYETGKVNEHRQETSDDLAEKLNEMGLINEKTKIDMFGHSYGGRRSMQFAMDYPDHVRSITTIGTPYDTNILGSQANKHRWLADKAAGRDTTNTSDYLDFNEDNRNNDDGKDYSNAYTDMDSEAMSEDIHHLKSANPEVYQKLQKMDITAAAGYRTEDTVSFSPYYTASGKHRISSDDIVSVESQHGDILGDLIDEKPEFEVEGSGITDSGHIHETNDSDFVDLIRDVNKKEAE</sequence>
<proteinExistence type="predicted"/>
<protein>
    <submittedName>
        <fullName evidence="4">Alpha/beta hydrolase</fullName>
    </submittedName>
</protein>
<keyword evidence="4" id="KW-0378">Hydrolase</keyword>
<evidence type="ECO:0000313" key="5">
    <source>
        <dbReference type="Proteomes" id="UP000324326"/>
    </source>
</evidence>
<reference evidence="4 5" key="1">
    <citation type="submission" date="2018-08" db="EMBL/GenBank/DDBJ databases">
        <title>Bacillus phenotypic plasticity.</title>
        <authorList>
            <person name="Hurtado E."/>
        </authorList>
    </citation>
    <scope>NUCLEOTIDE SEQUENCE [LARGE SCALE GENOMIC DNA]</scope>
    <source>
        <strain evidence="4 5">427</strain>
    </source>
</reference>
<dbReference type="Proteomes" id="UP000324326">
    <property type="component" value="Unassembled WGS sequence"/>
</dbReference>
<feature type="domain" description="AB hydrolase-1" evidence="3">
    <location>
        <begin position="259"/>
        <end position="328"/>
    </location>
</feature>
<gene>
    <name evidence="4" type="ORF">DX927_22570</name>
</gene>
<comment type="caution">
    <text evidence="4">The sequence shown here is derived from an EMBL/GenBank/DDBJ whole genome shotgun (WGS) entry which is preliminary data.</text>
</comment>
<accession>A0A5M8RIR9</accession>
<evidence type="ECO:0000313" key="4">
    <source>
        <dbReference type="EMBL" id="KAA6447320.1"/>
    </source>
</evidence>
<evidence type="ECO:0000256" key="2">
    <source>
        <dbReference type="SAM" id="MobiDB-lite"/>
    </source>
</evidence>
<dbReference type="SUPFAM" id="SSF53474">
    <property type="entry name" value="alpha/beta-Hydrolases"/>
    <property type="match status" value="1"/>
</dbReference>
<organism evidence="4 5">
    <name type="scientific">Bacillus swezeyi</name>
    <dbReference type="NCBI Taxonomy" id="1925020"/>
    <lineage>
        <taxon>Bacteria</taxon>
        <taxon>Bacillati</taxon>
        <taxon>Bacillota</taxon>
        <taxon>Bacilli</taxon>
        <taxon>Bacillales</taxon>
        <taxon>Bacillaceae</taxon>
        <taxon>Bacillus</taxon>
    </lineage>
</organism>
<dbReference type="AlphaFoldDB" id="A0A5M8RIR9"/>
<dbReference type="Gene3D" id="3.40.50.1820">
    <property type="entry name" value="alpha/beta hydrolase"/>
    <property type="match status" value="1"/>
</dbReference>
<name>A0A5M8RIR9_9BACI</name>
<dbReference type="RefSeq" id="WP_148959112.1">
    <property type="nucleotide sequence ID" value="NZ_QSND01000006.1"/>
</dbReference>
<evidence type="ECO:0000256" key="1">
    <source>
        <dbReference type="SAM" id="Coils"/>
    </source>
</evidence>
<feature type="coiled-coil region" evidence="1">
    <location>
        <begin position="108"/>
        <end position="135"/>
    </location>
</feature>
<keyword evidence="1" id="KW-0175">Coiled coil</keyword>
<dbReference type="InterPro" id="IPR029058">
    <property type="entry name" value="AB_hydrolase_fold"/>
</dbReference>
<feature type="compositionally biased region" description="Basic and acidic residues" evidence="2">
    <location>
        <begin position="347"/>
        <end position="357"/>
    </location>
</feature>
<dbReference type="Pfam" id="PF00561">
    <property type="entry name" value="Abhydrolase_1"/>
    <property type="match status" value="1"/>
</dbReference>
<dbReference type="STRING" id="1925020.BTA30_04615"/>
<feature type="region of interest" description="Disordered" evidence="2">
    <location>
        <begin position="337"/>
        <end position="360"/>
    </location>
</feature>
<evidence type="ECO:0000259" key="3">
    <source>
        <dbReference type="Pfam" id="PF00561"/>
    </source>
</evidence>
<dbReference type="GO" id="GO:0016787">
    <property type="term" value="F:hydrolase activity"/>
    <property type="evidence" value="ECO:0007669"/>
    <property type="project" value="UniProtKB-KW"/>
</dbReference>
<dbReference type="EMBL" id="QSND01000006">
    <property type="protein sequence ID" value="KAA6447320.1"/>
    <property type="molecule type" value="Genomic_DNA"/>
</dbReference>
<dbReference type="InterPro" id="IPR000073">
    <property type="entry name" value="AB_hydrolase_1"/>
</dbReference>